<organism evidence="1 2">
    <name type="scientific">Drosophila virilis</name>
    <name type="common">Fruit fly</name>
    <dbReference type="NCBI Taxonomy" id="7244"/>
    <lineage>
        <taxon>Eukaryota</taxon>
        <taxon>Metazoa</taxon>
        <taxon>Ecdysozoa</taxon>
        <taxon>Arthropoda</taxon>
        <taxon>Hexapoda</taxon>
        <taxon>Insecta</taxon>
        <taxon>Pterygota</taxon>
        <taxon>Neoptera</taxon>
        <taxon>Endopterygota</taxon>
        <taxon>Diptera</taxon>
        <taxon>Brachycera</taxon>
        <taxon>Muscomorpha</taxon>
        <taxon>Ephydroidea</taxon>
        <taxon>Drosophilidae</taxon>
        <taxon>Drosophila</taxon>
    </lineage>
</organism>
<proteinExistence type="predicted"/>
<sequence>MIYRSHSGPGNTADPTILSSLNLETYPKQATSKFIVKFYLQNVYWSSSEGAFAQHDPGLRLAMWIFEQPVRYQRELLKSTASLLLFGHGPMHEEGTSLIVNSNN</sequence>
<evidence type="ECO:0000313" key="1">
    <source>
        <dbReference type="EMBL" id="KRF78918.1"/>
    </source>
</evidence>
<dbReference type="AlphaFoldDB" id="A0A0Q9W274"/>
<dbReference type="EMBL" id="CH940652">
    <property type="protein sequence ID" value="KRF78918.1"/>
    <property type="molecule type" value="Genomic_DNA"/>
</dbReference>
<protein>
    <submittedName>
        <fullName evidence="1">Uncharacterized protein</fullName>
    </submittedName>
</protein>
<accession>A0A0Q9W274</accession>
<dbReference type="Proteomes" id="UP000008792">
    <property type="component" value="Unassembled WGS sequence"/>
</dbReference>
<gene>
    <name evidence="1" type="primary">Dvir\GJ26555</name>
    <name evidence="1" type="ORF">Dvir_GJ26555</name>
</gene>
<dbReference type="InParanoid" id="A0A0Q9W274"/>
<name>A0A0Q9W274_DROVI</name>
<evidence type="ECO:0000313" key="2">
    <source>
        <dbReference type="Proteomes" id="UP000008792"/>
    </source>
</evidence>
<keyword evidence="2" id="KW-1185">Reference proteome</keyword>
<reference evidence="1 2" key="1">
    <citation type="journal article" date="2007" name="Nature">
        <title>Evolution of genes and genomes on the Drosophila phylogeny.</title>
        <authorList>
            <consortium name="Drosophila 12 Genomes Consortium"/>
            <person name="Clark A.G."/>
            <person name="Eisen M.B."/>
            <person name="Smith D.R."/>
            <person name="Bergman C.M."/>
            <person name="Oliver B."/>
            <person name="Markow T.A."/>
            <person name="Kaufman T.C."/>
            <person name="Kellis M."/>
            <person name="Gelbart W."/>
            <person name="Iyer V.N."/>
            <person name="Pollard D.A."/>
            <person name="Sackton T.B."/>
            <person name="Larracuente A.M."/>
            <person name="Singh N.D."/>
            <person name="Abad J.P."/>
            <person name="Abt D.N."/>
            <person name="Adryan B."/>
            <person name="Aguade M."/>
            <person name="Akashi H."/>
            <person name="Anderson W.W."/>
            <person name="Aquadro C.F."/>
            <person name="Ardell D.H."/>
            <person name="Arguello R."/>
            <person name="Artieri C.G."/>
            <person name="Barbash D.A."/>
            <person name="Barker D."/>
            <person name="Barsanti P."/>
            <person name="Batterham P."/>
            <person name="Batzoglou S."/>
            <person name="Begun D."/>
            <person name="Bhutkar A."/>
            <person name="Blanco E."/>
            <person name="Bosak S.A."/>
            <person name="Bradley R.K."/>
            <person name="Brand A.D."/>
            <person name="Brent M.R."/>
            <person name="Brooks A.N."/>
            <person name="Brown R.H."/>
            <person name="Butlin R.K."/>
            <person name="Caggese C."/>
            <person name="Calvi B.R."/>
            <person name="Bernardo de Carvalho A."/>
            <person name="Caspi A."/>
            <person name="Castrezana S."/>
            <person name="Celniker S.E."/>
            <person name="Chang J.L."/>
            <person name="Chapple C."/>
            <person name="Chatterji S."/>
            <person name="Chinwalla A."/>
            <person name="Civetta A."/>
            <person name="Clifton S.W."/>
            <person name="Comeron J.M."/>
            <person name="Costello J.C."/>
            <person name="Coyne J.A."/>
            <person name="Daub J."/>
            <person name="David R.G."/>
            <person name="Delcher A.L."/>
            <person name="Delehaunty K."/>
            <person name="Do C.B."/>
            <person name="Ebling H."/>
            <person name="Edwards K."/>
            <person name="Eickbush T."/>
            <person name="Evans J.D."/>
            <person name="Filipski A."/>
            <person name="Findeiss S."/>
            <person name="Freyhult E."/>
            <person name="Fulton L."/>
            <person name="Fulton R."/>
            <person name="Garcia A.C."/>
            <person name="Gardiner A."/>
            <person name="Garfield D.A."/>
            <person name="Garvin B.E."/>
            <person name="Gibson G."/>
            <person name="Gilbert D."/>
            <person name="Gnerre S."/>
            <person name="Godfrey J."/>
            <person name="Good R."/>
            <person name="Gotea V."/>
            <person name="Gravely B."/>
            <person name="Greenberg A.J."/>
            <person name="Griffiths-Jones S."/>
            <person name="Gross S."/>
            <person name="Guigo R."/>
            <person name="Gustafson E.A."/>
            <person name="Haerty W."/>
            <person name="Hahn M.W."/>
            <person name="Halligan D.L."/>
            <person name="Halpern A.L."/>
            <person name="Halter G.M."/>
            <person name="Han M.V."/>
            <person name="Heger A."/>
            <person name="Hillier L."/>
            <person name="Hinrichs A.S."/>
            <person name="Holmes I."/>
            <person name="Hoskins R.A."/>
            <person name="Hubisz M.J."/>
            <person name="Hultmark D."/>
            <person name="Huntley M.A."/>
            <person name="Jaffe D.B."/>
            <person name="Jagadeeshan S."/>
            <person name="Jeck W.R."/>
            <person name="Johnson J."/>
            <person name="Jones C.D."/>
            <person name="Jordan W.C."/>
            <person name="Karpen G.H."/>
            <person name="Kataoka E."/>
            <person name="Keightley P.D."/>
            <person name="Kheradpour P."/>
            <person name="Kirkness E.F."/>
            <person name="Koerich L.B."/>
            <person name="Kristiansen K."/>
            <person name="Kudrna D."/>
            <person name="Kulathinal R.J."/>
            <person name="Kumar S."/>
            <person name="Kwok R."/>
            <person name="Lander E."/>
            <person name="Langley C.H."/>
            <person name="Lapoint R."/>
            <person name="Lazzaro B.P."/>
            <person name="Lee S.J."/>
            <person name="Levesque L."/>
            <person name="Li R."/>
            <person name="Lin C.F."/>
            <person name="Lin M.F."/>
            <person name="Lindblad-Toh K."/>
            <person name="Llopart A."/>
            <person name="Long M."/>
            <person name="Low L."/>
            <person name="Lozovsky E."/>
            <person name="Lu J."/>
            <person name="Luo M."/>
            <person name="Machado C.A."/>
            <person name="Makalowski W."/>
            <person name="Marzo M."/>
            <person name="Matsuda M."/>
            <person name="Matzkin L."/>
            <person name="McAllister B."/>
            <person name="McBride C.S."/>
            <person name="McKernan B."/>
            <person name="McKernan K."/>
            <person name="Mendez-Lago M."/>
            <person name="Minx P."/>
            <person name="Mollenhauer M.U."/>
            <person name="Montooth K."/>
            <person name="Mount S.M."/>
            <person name="Mu X."/>
            <person name="Myers E."/>
            <person name="Negre B."/>
            <person name="Newfeld S."/>
            <person name="Nielsen R."/>
            <person name="Noor M.A."/>
            <person name="O'Grady P."/>
            <person name="Pachter L."/>
            <person name="Papaceit M."/>
            <person name="Parisi M.J."/>
            <person name="Parisi M."/>
            <person name="Parts L."/>
            <person name="Pedersen J.S."/>
            <person name="Pesole G."/>
            <person name="Phillippy A.M."/>
            <person name="Ponting C.P."/>
            <person name="Pop M."/>
            <person name="Porcelli D."/>
            <person name="Powell J.R."/>
            <person name="Prohaska S."/>
            <person name="Pruitt K."/>
            <person name="Puig M."/>
            <person name="Quesneville H."/>
            <person name="Ram K.R."/>
            <person name="Rand D."/>
            <person name="Rasmussen M.D."/>
            <person name="Reed L.K."/>
            <person name="Reenan R."/>
            <person name="Reily A."/>
            <person name="Remington K.A."/>
            <person name="Rieger T.T."/>
            <person name="Ritchie M.G."/>
            <person name="Robin C."/>
            <person name="Rogers Y.H."/>
            <person name="Rohde C."/>
            <person name="Rozas J."/>
            <person name="Rubenfield M.J."/>
            <person name="Ruiz A."/>
            <person name="Russo S."/>
            <person name="Salzberg S.L."/>
            <person name="Sanchez-Gracia A."/>
            <person name="Saranga D.J."/>
            <person name="Sato H."/>
            <person name="Schaeffer S.W."/>
            <person name="Schatz M.C."/>
            <person name="Schlenke T."/>
            <person name="Schwartz R."/>
            <person name="Segarra C."/>
            <person name="Singh R.S."/>
            <person name="Sirot L."/>
            <person name="Sirota M."/>
            <person name="Sisneros N.B."/>
            <person name="Smith C.D."/>
            <person name="Smith T.F."/>
            <person name="Spieth J."/>
            <person name="Stage D.E."/>
            <person name="Stark A."/>
            <person name="Stephan W."/>
            <person name="Strausberg R.L."/>
            <person name="Strempel S."/>
            <person name="Sturgill D."/>
            <person name="Sutton G."/>
            <person name="Sutton G.G."/>
            <person name="Tao W."/>
            <person name="Teichmann S."/>
            <person name="Tobari Y.N."/>
            <person name="Tomimura Y."/>
            <person name="Tsolas J.M."/>
            <person name="Valente V.L."/>
            <person name="Venter E."/>
            <person name="Venter J.C."/>
            <person name="Vicario S."/>
            <person name="Vieira F.G."/>
            <person name="Vilella A.J."/>
            <person name="Villasante A."/>
            <person name="Walenz B."/>
            <person name="Wang J."/>
            <person name="Wasserman M."/>
            <person name="Watts T."/>
            <person name="Wilson D."/>
            <person name="Wilson R.K."/>
            <person name="Wing R.A."/>
            <person name="Wolfner M.F."/>
            <person name="Wong A."/>
            <person name="Wong G.K."/>
            <person name="Wu C.I."/>
            <person name="Wu G."/>
            <person name="Yamamoto D."/>
            <person name="Yang H.P."/>
            <person name="Yang S.P."/>
            <person name="Yorke J.A."/>
            <person name="Yoshida K."/>
            <person name="Zdobnov E."/>
            <person name="Zhang P."/>
            <person name="Zhang Y."/>
            <person name="Zimin A.V."/>
            <person name="Baldwin J."/>
            <person name="Abdouelleil A."/>
            <person name="Abdulkadir J."/>
            <person name="Abebe A."/>
            <person name="Abera B."/>
            <person name="Abreu J."/>
            <person name="Acer S.C."/>
            <person name="Aftuck L."/>
            <person name="Alexander A."/>
            <person name="An P."/>
            <person name="Anderson E."/>
            <person name="Anderson S."/>
            <person name="Arachi H."/>
            <person name="Azer M."/>
            <person name="Bachantsang P."/>
            <person name="Barry A."/>
            <person name="Bayul T."/>
            <person name="Berlin A."/>
            <person name="Bessette D."/>
            <person name="Bloom T."/>
            <person name="Blye J."/>
            <person name="Boguslavskiy L."/>
            <person name="Bonnet C."/>
            <person name="Boukhgalter B."/>
            <person name="Bourzgui I."/>
            <person name="Brown A."/>
            <person name="Cahill P."/>
            <person name="Channer S."/>
            <person name="Cheshatsang Y."/>
            <person name="Chuda L."/>
            <person name="Citroen M."/>
            <person name="Collymore A."/>
            <person name="Cooke P."/>
            <person name="Costello M."/>
            <person name="D'Aco K."/>
            <person name="Daza R."/>
            <person name="De Haan G."/>
            <person name="DeGray S."/>
            <person name="DeMaso C."/>
            <person name="Dhargay N."/>
            <person name="Dooley K."/>
            <person name="Dooley E."/>
            <person name="Doricent M."/>
            <person name="Dorje P."/>
            <person name="Dorjee K."/>
            <person name="Dupes A."/>
            <person name="Elong R."/>
            <person name="Falk J."/>
            <person name="Farina A."/>
            <person name="Faro S."/>
            <person name="Ferguson D."/>
            <person name="Fisher S."/>
            <person name="Foley C.D."/>
            <person name="Franke A."/>
            <person name="Friedrich D."/>
            <person name="Gadbois L."/>
            <person name="Gearin G."/>
            <person name="Gearin C.R."/>
            <person name="Giannoukos G."/>
            <person name="Goode T."/>
            <person name="Graham J."/>
            <person name="Grandbois E."/>
            <person name="Grewal S."/>
            <person name="Gyaltsen K."/>
            <person name="Hafez N."/>
            <person name="Hagos B."/>
            <person name="Hall J."/>
            <person name="Henson C."/>
            <person name="Hollinger A."/>
            <person name="Honan T."/>
            <person name="Huard M.D."/>
            <person name="Hughes L."/>
            <person name="Hurhula B."/>
            <person name="Husby M.E."/>
            <person name="Kamat A."/>
            <person name="Kanga B."/>
            <person name="Kashin S."/>
            <person name="Khazanovich D."/>
            <person name="Kisner P."/>
            <person name="Lance K."/>
            <person name="Lara M."/>
            <person name="Lee W."/>
            <person name="Lennon N."/>
            <person name="Letendre F."/>
            <person name="LeVine R."/>
            <person name="Lipovsky A."/>
            <person name="Liu X."/>
            <person name="Liu J."/>
            <person name="Liu S."/>
            <person name="Lokyitsang T."/>
            <person name="Lokyitsang Y."/>
            <person name="Lubonja R."/>
            <person name="Lui A."/>
            <person name="MacDonald P."/>
            <person name="Magnisalis V."/>
            <person name="Maru K."/>
            <person name="Matthews C."/>
            <person name="McCusker W."/>
            <person name="McDonough S."/>
            <person name="Mehta T."/>
            <person name="Meldrim J."/>
            <person name="Meneus L."/>
            <person name="Mihai O."/>
            <person name="Mihalev A."/>
            <person name="Mihova T."/>
            <person name="Mittelman R."/>
            <person name="Mlenga V."/>
            <person name="Montmayeur A."/>
            <person name="Mulrain L."/>
            <person name="Navidi A."/>
            <person name="Naylor J."/>
            <person name="Negash T."/>
            <person name="Nguyen T."/>
            <person name="Nguyen N."/>
            <person name="Nicol R."/>
            <person name="Norbu C."/>
            <person name="Norbu N."/>
            <person name="Novod N."/>
            <person name="O'Neill B."/>
            <person name="Osman S."/>
            <person name="Markiewicz E."/>
            <person name="Oyono O.L."/>
            <person name="Patti C."/>
            <person name="Phunkhang P."/>
            <person name="Pierre F."/>
            <person name="Priest M."/>
            <person name="Raghuraman S."/>
            <person name="Rege F."/>
            <person name="Reyes R."/>
            <person name="Rise C."/>
            <person name="Rogov P."/>
            <person name="Ross K."/>
            <person name="Ryan E."/>
            <person name="Settipalli S."/>
            <person name="Shea T."/>
            <person name="Sherpa N."/>
            <person name="Shi L."/>
            <person name="Shih D."/>
            <person name="Sparrow T."/>
            <person name="Spaulding J."/>
            <person name="Stalker J."/>
            <person name="Stange-Thomann N."/>
            <person name="Stavropoulos S."/>
            <person name="Stone C."/>
            <person name="Strader C."/>
            <person name="Tesfaye S."/>
            <person name="Thomson T."/>
            <person name="Thoulutsang Y."/>
            <person name="Thoulutsang D."/>
            <person name="Topham K."/>
            <person name="Topping I."/>
            <person name="Tsamla T."/>
            <person name="Vassiliev H."/>
            <person name="Vo A."/>
            <person name="Wangchuk T."/>
            <person name="Wangdi T."/>
            <person name="Weiand M."/>
            <person name="Wilkinson J."/>
            <person name="Wilson A."/>
            <person name="Yadav S."/>
            <person name="Young G."/>
            <person name="Yu Q."/>
            <person name="Zembek L."/>
            <person name="Zhong D."/>
            <person name="Zimmer A."/>
            <person name="Zwirko Z."/>
            <person name="Jaffe D.B."/>
            <person name="Alvarez P."/>
            <person name="Brockman W."/>
            <person name="Butler J."/>
            <person name="Chin C."/>
            <person name="Gnerre S."/>
            <person name="Grabherr M."/>
            <person name="Kleber M."/>
            <person name="Mauceli E."/>
            <person name="MacCallum I."/>
        </authorList>
    </citation>
    <scope>NUCLEOTIDE SEQUENCE [LARGE SCALE GENOMIC DNA]</scope>
    <source>
        <strain evidence="2">Tucson 15010-1051.87</strain>
    </source>
</reference>